<dbReference type="PROSITE" id="PS50878">
    <property type="entry name" value="RT_POL"/>
    <property type="match status" value="1"/>
</dbReference>
<accession>A0A7L1M9S3</accession>
<dbReference type="Proteomes" id="UP000532545">
    <property type="component" value="Unassembled WGS sequence"/>
</dbReference>
<dbReference type="AlphaFoldDB" id="A0A7L1M9S3"/>
<dbReference type="PANTHER" id="PTHR47027">
    <property type="entry name" value="REVERSE TRANSCRIPTASE DOMAIN-CONTAINING PROTEIN"/>
    <property type="match status" value="1"/>
</dbReference>
<gene>
    <name evidence="2" type="primary">Po21</name>
    <name evidence="2" type="ORF">BOMGAR_R15368</name>
</gene>
<proteinExistence type="predicted"/>
<sequence length="132" mass="14980">KAFHTMGHQHFLVGLVQRGVDPHVIHLVNEMHRNISTYISTEKERTDPIYIRSGVKQGDPMSPLLFNLVVDFLLCELETEGKGFQQGGLRITAMAFADDSVLLSDSWGGMRCNIKILETFCELMNLWMQGEK</sequence>
<dbReference type="EMBL" id="VXBU01009944">
    <property type="protein sequence ID" value="NXN83956.1"/>
    <property type="molecule type" value="Genomic_DNA"/>
</dbReference>
<feature type="non-terminal residue" evidence="2">
    <location>
        <position position="132"/>
    </location>
</feature>
<dbReference type="Pfam" id="PF00078">
    <property type="entry name" value="RVT_1"/>
    <property type="match status" value="1"/>
</dbReference>
<name>A0A7L1M9S3_BOMGA</name>
<feature type="non-terminal residue" evidence="2">
    <location>
        <position position="1"/>
    </location>
</feature>
<dbReference type="OrthoDB" id="9902985at2759"/>
<feature type="domain" description="Reverse transcriptase" evidence="1">
    <location>
        <begin position="1"/>
        <end position="132"/>
    </location>
</feature>
<reference evidence="2 3" key="1">
    <citation type="submission" date="2019-09" db="EMBL/GenBank/DDBJ databases">
        <title>Bird 10,000 Genomes (B10K) Project - Family phase.</title>
        <authorList>
            <person name="Zhang G."/>
        </authorList>
    </citation>
    <scope>NUCLEOTIDE SEQUENCE [LARGE SCALE GENOMIC DNA]</scope>
    <source>
        <strain evidence="2">B10K-DU-002-23</strain>
        <tissue evidence="2">Muscle</tissue>
    </source>
</reference>
<keyword evidence="3" id="KW-1185">Reference proteome</keyword>
<dbReference type="InterPro" id="IPR000477">
    <property type="entry name" value="RT_dom"/>
</dbReference>
<protein>
    <submittedName>
        <fullName evidence="2">PO21 protein</fullName>
    </submittedName>
</protein>
<evidence type="ECO:0000259" key="1">
    <source>
        <dbReference type="PROSITE" id="PS50878"/>
    </source>
</evidence>
<dbReference type="PANTHER" id="PTHR47027:SF20">
    <property type="entry name" value="REVERSE TRANSCRIPTASE-LIKE PROTEIN WITH RNA-DIRECTED DNA POLYMERASE DOMAIN"/>
    <property type="match status" value="1"/>
</dbReference>
<evidence type="ECO:0000313" key="3">
    <source>
        <dbReference type="Proteomes" id="UP000532545"/>
    </source>
</evidence>
<dbReference type="SUPFAM" id="SSF56672">
    <property type="entry name" value="DNA/RNA polymerases"/>
    <property type="match status" value="1"/>
</dbReference>
<dbReference type="InterPro" id="IPR043502">
    <property type="entry name" value="DNA/RNA_pol_sf"/>
</dbReference>
<evidence type="ECO:0000313" key="2">
    <source>
        <dbReference type="EMBL" id="NXN83956.1"/>
    </source>
</evidence>
<organism evidence="2 3">
    <name type="scientific">Bombycilla garrulus</name>
    <name type="common">Bohemian waxwing</name>
    <name type="synonym">Lanius garrulus</name>
    <dbReference type="NCBI Taxonomy" id="125297"/>
    <lineage>
        <taxon>Eukaryota</taxon>
        <taxon>Metazoa</taxon>
        <taxon>Chordata</taxon>
        <taxon>Craniata</taxon>
        <taxon>Vertebrata</taxon>
        <taxon>Euteleostomi</taxon>
        <taxon>Archelosauria</taxon>
        <taxon>Archosauria</taxon>
        <taxon>Dinosauria</taxon>
        <taxon>Saurischia</taxon>
        <taxon>Theropoda</taxon>
        <taxon>Coelurosauria</taxon>
        <taxon>Aves</taxon>
        <taxon>Neognathae</taxon>
        <taxon>Neoaves</taxon>
        <taxon>Telluraves</taxon>
        <taxon>Australaves</taxon>
        <taxon>Passeriformes</taxon>
        <taxon>Bombycillidae</taxon>
        <taxon>Bombycilla</taxon>
    </lineage>
</organism>
<comment type="caution">
    <text evidence="2">The sequence shown here is derived from an EMBL/GenBank/DDBJ whole genome shotgun (WGS) entry which is preliminary data.</text>
</comment>